<dbReference type="AlphaFoldDB" id="A0ABD3PYQ6"/>
<feature type="compositionally biased region" description="Polar residues" evidence="1">
    <location>
        <begin position="804"/>
        <end position="819"/>
    </location>
</feature>
<feature type="compositionally biased region" description="Polar residues" evidence="1">
    <location>
        <begin position="734"/>
        <end position="743"/>
    </location>
</feature>
<feature type="compositionally biased region" description="Basic and acidic residues" evidence="1">
    <location>
        <begin position="822"/>
        <end position="835"/>
    </location>
</feature>
<dbReference type="EMBL" id="JABMIG020000094">
    <property type="protein sequence ID" value="KAL3793137.1"/>
    <property type="molecule type" value="Genomic_DNA"/>
</dbReference>
<feature type="region of interest" description="Disordered" evidence="1">
    <location>
        <begin position="189"/>
        <end position="397"/>
    </location>
</feature>
<feature type="compositionally biased region" description="Pro residues" evidence="1">
    <location>
        <begin position="336"/>
        <end position="347"/>
    </location>
</feature>
<feature type="region of interest" description="Disordered" evidence="1">
    <location>
        <begin position="1"/>
        <end position="24"/>
    </location>
</feature>
<feature type="compositionally biased region" description="Low complexity" evidence="1">
    <location>
        <begin position="626"/>
        <end position="641"/>
    </location>
</feature>
<accession>A0ABD3PYQ6</accession>
<feature type="compositionally biased region" description="Polar residues" evidence="1">
    <location>
        <begin position="595"/>
        <end position="620"/>
    </location>
</feature>
<feature type="compositionally biased region" description="Low complexity" evidence="1">
    <location>
        <begin position="869"/>
        <end position="889"/>
    </location>
</feature>
<evidence type="ECO:0000313" key="3">
    <source>
        <dbReference type="Proteomes" id="UP001516023"/>
    </source>
</evidence>
<organism evidence="2 3">
    <name type="scientific">Cyclotella cryptica</name>
    <dbReference type="NCBI Taxonomy" id="29204"/>
    <lineage>
        <taxon>Eukaryota</taxon>
        <taxon>Sar</taxon>
        <taxon>Stramenopiles</taxon>
        <taxon>Ochrophyta</taxon>
        <taxon>Bacillariophyta</taxon>
        <taxon>Coscinodiscophyceae</taxon>
        <taxon>Thalassiosirophycidae</taxon>
        <taxon>Stephanodiscales</taxon>
        <taxon>Stephanodiscaceae</taxon>
        <taxon>Cyclotella</taxon>
    </lineage>
</organism>
<feature type="compositionally biased region" description="Basic and acidic residues" evidence="1">
    <location>
        <begin position="382"/>
        <end position="397"/>
    </location>
</feature>
<feature type="compositionally biased region" description="Polar residues" evidence="1">
    <location>
        <begin position="367"/>
        <end position="378"/>
    </location>
</feature>
<feature type="compositionally biased region" description="Polar residues" evidence="1">
    <location>
        <begin position="252"/>
        <end position="261"/>
    </location>
</feature>
<keyword evidence="3" id="KW-1185">Reference proteome</keyword>
<feature type="compositionally biased region" description="Polar residues" evidence="1">
    <location>
        <begin position="676"/>
        <end position="696"/>
    </location>
</feature>
<sequence>MTTWATSKLTQLSETLAPPPSTPSHRFLSALSQNDETCRPRHPTRCSRAPRRVRLPQQSGHVGHTRGGIARRLEHGEGSALEGSEGGFDGLQRVVGAPSRRRGHRELIAVGPASILLKTNEGATAYDVASSQAVRGYLLPRQLQLETKECLDNGGKGLMPGIDLGGCRVNYNNLAPPPVIGGMGPPPMAGGGPPMQNSSYDPSAALMQPPPMRGIGIAPSPRQPPHGVANASPMQGTLNAGGAYPAEAFTNVPGTSTQPMEQWQPPPVSIDAVTSSSPHVAHEQQQQQQQHREQQQQNQWQPPVAPNEAVVAPSHPQGTQHQIQEQQQPQPRTAQPEPPQPQQPQPPRSNNSQSTPSSYALRGGNANVASILNESTSGRKIYKPDGFHSSSNDKELQAKYGHVENEFEKNRKAAVPPPPVSGGAPISSSAGPVNAPPMSGGYNPYSAGRPASGYIGGSGRARYPTYCPVSDSVSAPPSLSGGGFGYGSAPVPVYANFHQGGFNSGVQQPQRQQGAGQMQQNQPNIYGVGYNQQSHGTAVDSSVPPPGHHQPWTGQIQQNQPNFYGVGYNQQTHVSSPDSNVPFSVQQLHWTGDTQGNQAAGVFSPSSNNAQSDGYSQQSIGAPALQGQEQQHQTVEMQQNQSRDYTYSSPPPAINVVNDNGISVVDENIVKPVYDGQQSSPSINTSTASLSPPKQSQPFMAADAAANMFGTPHADTPGKSVVLEGRDSLPSLPIDSSNAQELFSSPPLDSSSDSPVKSNAAADHFGSSAPSSQAITADNHVKNVSEAAPNHSDSFFGSPPHGENNPNRTSVASDASSFFCSGEKDAGEQTAEKPHASSGVGSGATSTTASAPSAARLKSFGGLPPPPVIGGLKPLSTPRSFVSSPVDSSLPPPPVARSSPSNAKEEDIVADELADVSLS</sequence>
<proteinExistence type="predicted"/>
<gene>
    <name evidence="2" type="ORF">HJC23_005639</name>
</gene>
<feature type="compositionally biased region" description="Low complexity" evidence="1">
    <location>
        <begin position="348"/>
        <end position="358"/>
    </location>
</feature>
<feature type="compositionally biased region" description="Acidic residues" evidence="1">
    <location>
        <begin position="908"/>
        <end position="919"/>
    </location>
</feature>
<name>A0ABD3PYQ6_9STRA</name>
<comment type="caution">
    <text evidence="2">The sequence shown here is derived from an EMBL/GenBank/DDBJ whole genome shotgun (WGS) entry which is preliminary data.</text>
</comment>
<evidence type="ECO:0000313" key="2">
    <source>
        <dbReference type="EMBL" id="KAL3793137.1"/>
    </source>
</evidence>
<feature type="compositionally biased region" description="Polar residues" evidence="1">
    <location>
        <begin position="552"/>
        <end position="563"/>
    </location>
</feature>
<feature type="region of interest" description="Disordered" evidence="1">
    <location>
        <begin position="595"/>
        <end position="649"/>
    </location>
</feature>
<protein>
    <submittedName>
        <fullName evidence="2">Uncharacterized protein</fullName>
    </submittedName>
</protein>
<feature type="region of interest" description="Disordered" evidence="1">
    <location>
        <begin position="674"/>
        <end position="696"/>
    </location>
</feature>
<evidence type="ECO:0000256" key="1">
    <source>
        <dbReference type="SAM" id="MobiDB-lite"/>
    </source>
</evidence>
<feature type="region of interest" description="Disordered" evidence="1">
    <location>
        <begin position="709"/>
        <end position="919"/>
    </location>
</feature>
<feature type="region of interest" description="Disordered" evidence="1">
    <location>
        <begin position="534"/>
        <end position="563"/>
    </location>
</feature>
<feature type="compositionally biased region" description="Low complexity" evidence="1">
    <location>
        <begin position="284"/>
        <end position="335"/>
    </location>
</feature>
<reference evidence="2 3" key="1">
    <citation type="journal article" date="2020" name="G3 (Bethesda)">
        <title>Improved Reference Genome for Cyclotella cryptica CCMP332, a Model for Cell Wall Morphogenesis, Salinity Adaptation, and Lipid Production in Diatoms (Bacillariophyta).</title>
        <authorList>
            <person name="Roberts W.R."/>
            <person name="Downey K.M."/>
            <person name="Ruck E.C."/>
            <person name="Traller J.C."/>
            <person name="Alverson A.J."/>
        </authorList>
    </citation>
    <scope>NUCLEOTIDE SEQUENCE [LARGE SCALE GENOMIC DNA]</scope>
    <source>
        <strain evidence="2 3">CCMP332</strain>
    </source>
</reference>
<feature type="compositionally biased region" description="Low complexity" evidence="1">
    <location>
        <begin position="836"/>
        <end position="855"/>
    </location>
</feature>
<feature type="compositionally biased region" description="Low complexity" evidence="1">
    <location>
        <begin position="744"/>
        <end position="755"/>
    </location>
</feature>
<dbReference type="Proteomes" id="UP001516023">
    <property type="component" value="Unassembled WGS sequence"/>
</dbReference>
<feature type="compositionally biased region" description="Polar residues" evidence="1">
    <location>
        <begin position="1"/>
        <end position="14"/>
    </location>
</feature>